<dbReference type="OrthoDB" id="6638077at2"/>
<dbReference type="Proteomes" id="UP000247005">
    <property type="component" value="Unassembled WGS sequence"/>
</dbReference>
<dbReference type="EMBL" id="PQGE01000005">
    <property type="protein sequence ID" value="POP45952.1"/>
    <property type="molecule type" value="Genomic_DNA"/>
</dbReference>
<evidence type="ECO:0000313" key="5">
    <source>
        <dbReference type="Proteomes" id="UP000247005"/>
    </source>
</evidence>
<protein>
    <recommendedName>
        <fullName evidence="6">Knr4/Smi1-like domain-containing protein</fullName>
    </recommendedName>
</protein>
<evidence type="ECO:0000313" key="4">
    <source>
        <dbReference type="Proteomes" id="UP000237073"/>
    </source>
</evidence>
<dbReference type="EMBL" id="PQGD01000006">
    <property type="protein sequence ID" value="POP49259.1"/>
    <property type="molecule type" value="Genomic_DNA"/>
</dbReference>
<dbReference type="RefSeq" id="WP_103675476.1">
    <property type="nucleotide sequence ID" value="NZ_PQGD01000006.1"/>
</dbReference>
<dbReference type="Proteomes" id="UP000237073">
    <property type="component" value="Unassembled WGS sequence"/>
</dbReference>
<accession>A0A2P5GRV0</accession>
<reference evidence="4 5" key="1">
    <citation type="submission" date="2018-01" db="EMBL/GenBank/DDBJ databases">
        <title>Superficieibacter electus gen. nov., sp. nov., an extended-spectrum beta-lactamase possessing member of the Enterobacteriaceae family, isolated from intensive care unit surfaces.</title>
        <authorList>
            <person name="Potter R.F."/>
            <person name="D'Souza A.W."/>
        </authorList>
    </citation>
    <scope>NUCLEOTIDE SEQUENCE [LARGE SCALE GENOMIC DNA]</scope>
    <source>
        <strain evidence="3 5">BP-1</strain>
        <strain evidence="2 4">BP-2</strain>
    </source>
</reference>
<evidence type="ECO:0000313" key="2">
    <source>
        <dbReference type="EMBL" id="POP45952.1"/>
    </source>
</evidence>
<keyword evidence="4" id="KW-1185">Reference proteome</keyword>
<evidence type="ECO:0000313" key="3">
    <source>
        <dbReference type="EMBL" id="POP49259.1"/>
    </source>
</evidence>
<feature type="signal peptide" evidence="1">
    <location>
        <begin position="1"/>
        <end position="26"/>
    </location>
</feature>
<feature type="chain" id="PRO_5015119280" description="Knr4/Smi1-like domain-containing protein" evidence="1">
    <location>
        <begin position="27"/>
        <end position="361"/>
    </location>
</feature>
<evidence type="ECO:0008006" key="6">
    <source>
        <dbReference type="Google" id="ProtNLM"/>
    </source>
</evidence>
<gene>
    <name evidence="3" type="ORF">CHU32_09135</name>
    <name evidence="2" type="ORF">CHU33_07590</name>
</gene>
<keyword evidence="1" id="KW-0732">Signal</keyword>
<comment type="caution">
    <text evidence="3">The sequence shown here is derived from an EMBL/GenBank/DDBJ whole genome shotgun (WGS) entry which is preliminary data.</text>
</comment>
<evidence type="ECO:0000256" key="1">
    <source>
        <dbReference type="SAM" id="SignalP"/>
    </source>
</evidence>
<sequence>MTKVSKTLIAGAVLLIICLAAGTAWHKQQNGQSLFSYLLNQTRNPQPSGSYITDELADDQIEENLRIDINGQSLTLAVNLSAKKNYVVLPPVTEPVPYRLSGDAVMTNGVTWPITGGGVLLPNSFTRQTMSAGRSLADFFSLWRDVTDQLAPYQAGLTTTLTNKPFSSAEIASAEARLGITLPDFYLNLAHDGRSWQVVKTDRQQPVFRLLAPAELITAADWVEKYVGTPEWKTTRPEEYAQLQKDVVFAVANGEPWIFRGGEYLCEDDRPSVDTGYIDRGEFLSDDTDPFDYYFIGPGYCEDGDTLQFWQALMSRALRDALPEEQFTFVDKNSWVEVTRTGTQPHDTLEGYLQGEWWDAE</sequence>
<name>A0A2P5GRV0_9ENTR</name>
<proteinExistence type="predicted"/>
<organism evidence="3 5">
    <name type="scientific">Superficieibacter electus</name>
    <dbReference type="NCBI Taxonomy" id="2022662"/>
    <lineage>
        <taxon>Bacteria</taxon>
        <taxon>Pseudomonadati</taxon>
        <taxon>Pseudomonadota</taxon>
        <taxon>Gammaproteobacteria</taxon>
        <taxon>Enterobacterales</taxon>
        <taxon>Enterobacteriaceae</taxon>
        <taxon>Superficieibacter</taxon>
    </lineage>
</organism>
<dbReference type="AlphaFoldDB" id="A0A2P5GRV0"/>